<keyword evidence="1" id="KW-1133">Transmembrane helix</keyword>
<reference evidence="2 3" key="1">
    <citation type="submission" date="2017-02" db="EMBL/GenBank/DDBJ databases">
        <authorList>
            <person name="Peterson S.W."/>
        </authorList>
    </citation>
    <scope>NUCLEOTIDE SEQUENCE [LARGE SCALE GENOMIC DNA]</scope>
    <source>
        <strain evidence="2 3">M1</strain>
    </source>
</reference>
<dbReference type="InterPro" id="IPR014535">
    <property type="entry name" value="Hpre_diP_synt_I"/>
</dbReference>
<dbReference type="STRING" id="36842.SAMN02194393_00712"/>
<dbReference type="EMBL" id="FUZT01000001">
    <property type="protein sequence ID" value="SKC42266.1"/>
    <property type="molecule type" value="Genomic_DNA"/>
</dbReference>
<organism evidence="2 3">
    <name type="scientific">Maledivibacter halophilus</name>
    <dbReference type="NCBI Taxonomy" id="36842"/>
    <lineage>
        <taxon>Bacteria</taxon>
        <taxon>Bacillati</taxon>
        <taxon>Bacillota</taxon>
        <taxon>Clostridia</taxon>
        <taxon>Peptostreptococcales</taxon>
        <taxon>Caminicellaceae</taxon>
        <taxon>Maledivibacter</taxon>
    </lineage>
</organism>
<feature type="transmembrane region" description="Helical" evidence="1">
    <location>
        <begin position="57"/>
        <end position="82"/>
    </location>
</feature>
<dbReference type="Gene3D" id="1.10.1760.20">
    <property type="match status" value="1"/>
</dbReference>
<evidence type="ECO:0000256" key="1">
    <source>
        <dbReference type="SAM" id="Phobius"/>
    </source>
</evidence>
<dbReference type="AlphaFoldDB" id="A0A1T5IT11"/>
<dbReference type="RefSeq" id="WP_079489371.1">
    <property type="nucleotide sequence ID" value="NZ_FUZT01000001.1"/>
</dbReference>
<name>A0A1T5IT11_9FIRM</name>
<dbReference type="PIRSF" id="PIRSF027391">
    <property type="entry name" value="Hpre_diP_synt_I"/>
    <property type="match status" value="1"/>
</dbReference>
<keyword evidence="1" id="KW-0812">Transmembrane</keyword>
<dbReference type="OrthoDB" id="9799095at2"/>
<evidence type="ECO:0000313" key="2">
    <source>
        <dbReference type="EMBL" id="SKC42266.1"/>
    </source>
</evidence>
<feature type="transmembrane region" description="Helical" evidence="1">
    <location>
        <begin position="134"/>
        <end position="159"/>
    </location>
</feature>
<sequence length="168" mass="18037">MKKTRKLVIMGLFVSMALALHIFEKTIPVPFITPGAKLGLSNIITLTVLISLGFKDAVIVLIIRIILGSIFGGGLSGFIYSISGGMLSVVFMEFIRRIGKENVSVIGISIVGAVSHNIGQLLAAAFVINNINIFVYLPVLFLAAIGTGLFVGLVTKYLLFSLNRIIDI</sequence>
<dbReference type="InterPro" id="IPR010898">
    <property type="entry name" value="Hpre_diP_synth_I"/>
</dbReference>
<dbReference type="Proteomes" id="UP000190285">
    <property type="component" value="Unassembled WGS sequence"/>
</dbReference>
<proteinExistence type="predicted"/>
<protein>
    <submittedName>
        <fullName evidence="2">Heptaprenyl diphosphate synthase</fullName>
    </submittedName>
</protein>
<evidence type="ECO:0000313" key="3">
    <source>
        <dbReference type="Proteomes" id="UP000190285"/>
    </source>
</evidence>
<keyword evidence="1" id="KW-0472">Membrane</keyword>
<keyword evidence="3" id="KW-1185">Reference proteome</keyword>
<accession>A0A1T5IT11</accession>
<feature type="transmembrane region" description="Helical" evidence="1">
    <location>
        <begin position="103"/>
        <end position="128"/>
    </location>
</feature>
<dbReference type="Pfam" id="PF07456">
    <property type="entry name" value="Hpre_diP_synt_I"/>
    <property type="match status" value="1"/>
</dbReference>
<gene>
    <name evidence="2" type="ORF">SAMN02194393_00712</name>
</gene>